<name>A0ABX5WZL0_9GAMM</name>
<gene>
    <name evidence="1" type="ORF">FM037_16690</name>
</gene>
<evidence type="ECO:0000313" key="2">
    <source>
        <dbReference type="Proteomes" id="UP000315947"/>
    </source>
</evidence>
<proteinExistence type="predicted"/>
<keyword evidence="2" id="KW-1185">Reference proteome</keyword>
<accession>A0ABX5WZL0</accession>
<sequence>MAVSQSSDAVYPISASLKQEKATELHDLSMLNQIWRLAVVTKAKLNVLDVSILPTDEQLTRIQTICSDFTVGNGETLRLLNSKVTLSSMTANIIYSPAPGEVAFTDTSVGLTSLAWESE</sequence>
<dbReference type="EMBL" id="CP041614">
    <property type="protein sequence ID" value="QDO84544.1"/>
    <property type="molecule type" value="Genomic_DNA"/>
</dbReference>
<dbReference type="Proteomes" id="UP000315947">
    <property type="component" value="Chromosome"/>
</dbReference>
<evidence type="ECO:0000313" key="1">
    <source>
        <dbReference type="EMBL" id="QDO84544.1"/>
    </source>
</evidence>
<dbReference type="RefSeq" id="WP_144046897.1">
    <property type="nucleotide sequence ID" value="NZ_CP041614.1"/>
</dbReference>
<organism evidence="1 2">
    <name type="scientific">Shewanella psychropiezotolerans</name>
    <dbReference type="NCBI Taxonomy" id="2593655"/>
    <lineage>
        <taxon>Bacteria</taxon>
        <taxon>Pseudomonadati</taxon>
        <taxon>Pseudomonadota</taxon>
        <taxon>Gammaproteobacteria</taxon>
        <taxon>Alteromonadales</taxon>
        <taxon>Shewanellaceae</taxon>
        <taxon>Shewanella</taxon>
    </lineage>
</organism>
<protein>
    <submittedName>
        <fullName evidence="1">Uncharacterized protein</fullName>
    </submittedName>
</protein>
<reference evidence="1 2" key="1">
    <citation type="submission" date="2019-07" db="EMBL/GenBank/DDBJ databases">
        <title>Shewanella sp. YLB-06 whole genomic sequence.</title>
        <authorList>
            <person name="Yu L."/>
        </authorList>
    </citation>
    <scope>NUCLEOTIDE SEQUENCE [LARGE SCALE GENOMIC DNA]</scope>
    <source>
        <strain evidence="1 2">YLB-06</strain>
    </source>
</reference>